<name>A0AAN7B1K4_9PEZI</name>
<dbReference type="Gene3D" id="3.40.630.30">
    <property type="match status" value="1"/>
</dbReference>
<accession>A0AAN7B1K4</accession>
<dbReference type="InterPro" id="IPR000182">
    <property type="entry name" value="GNAT_dom"/>
</dbReference>
<proteinExistence type="predicted"/>
<dbReference type="AlphaFoldDB" id="A0AAN7B1K4"/>
<dbReference type="InterPro" id="IPR016181">
    <property type="entry name" value="Acyl_CoA_acyltransferase"/>
</dbReference>
<keyword evidence="3" id="KW-1185">Reference proteome</keyword>
<dbReference type="Pfam" id="PF00583">
    <property type="entry name" value="Acetyltransf_1"/>
    <property type="match status" value="1"/>
</dbReference>
<evidence type="ECO:0000313" key="2">
    <source>
        <dbReference type="EMBL" id="KAK4207533.1"/>
    </source>
</evidence>
<sequence>MRCGACRASWTPSLKVSGTPATSLSTAPLSPHSPPISFKPFFPASSRIFRNLGSKPWTPGYSACSTMATWRQMTSDDISQLMQVADTVHPGLPESDYVFAERARLFPKGCLILSKTNDNGEEQVYGYTISHPITKGQPPALDSLLGEIHEHANQYYIHDVAILKDVRSLGHAGRAVRMLLEVAEGLKFTTTCIVSVYGTGPFWQRFGFQQEPVDDFLREKLIDYGDDAVYMVRENGVEKRQ</sequence>
<protein>
    <recommendedName>
        <fullName evidence="1">N-acetyltransferase domain-containing protein</fullName>
    </recommendedName>
</protein>
<reference evidence="2" key="2">
    <citation type="submission" date="2023-05" db="EMBL/GenBank/DDBJ databases">
        <authorList>
            <consortium name="Lawrence Berkeley National Laboratory"/>
            <person name="Steindorff A."/>
            <person name="Hensen N."/>
            <person name="Bonometti L."/>
            <person name="Westerberg I."/>
            <person name="Brannstrom I.O."/>
            <person name="Guillou S."/>
            <person name="Cros-Aarteil S."/>
            <person name="Calhoun S."/>
            <person name="Haridas S."/>
            <person name="Kuo A."/>
            <person name="Mondo S."/>
            <person name="Pangilinan J."/>
            <person name="Riley R."/>
            <person name="Labutti K."/>
            <person name="Andreopoulos B."/>
            <person name="Lipzen A."/>
            <person name="Chen C."/>
            <person name="Yanf M."/>
            <person name="Daum C."/>
            <person name="Ng V."/>
            <person name="Clum A."/>
            <person name="Ohm R."/>
            <person name="Martin F."/>
            <person name="Silar P."/>
            <person name="Natvig D."/>
            <person name="Lalanne C."/>
            <person name="Gautier V."/>
            <person name="Ament-Velasquez S.L."/>
            <person name="Kruys A."/>
            <person name="Hutchinson M.I."/>
            <person name="Powell A.J."/>
            <person name="Barry K."/>
            <person name="Miller A.N."/>
            <person name="Grigoriev I.V."/>
            <person name="Debuchy R."/>
            <person name="Gladieux P."/>
            <person name="Thoren M.H."/>
            <person name="Johannesson H."/>
        </authorList>
    </citation>
    <scope>NUCLEOTIDE SEQUENCE</scope>
    <source>
        <strain evidence="2">PSN293</strain>
    </source>
</reference>
<feature type="domain" description="N-acetyltransferase" evidence="1">
    <location>
        <begin position="68"/>
        <end position="236"/>
    </location>
</feature>
<evidence type="ECO:0000259" key="1">
    <source>
        <dbReference type="PROSITE" id="PS51186"/>
    </source>
</evidence>
<dbReference type="GO" id="GO:0016747">
    <property type="term" value="F:acyltransferase activity, transferring groups other than amino-acyl groups"/>
    <property type="evidence" value="ECO:0007669"/>
    <property type="project" value="InterPro"/>
</dbReference>
<dbReference type="PROSITE" id="PS51186">
    <property type="entry name" value="GNAT"/>
    <property type="match status" value="1"/>
</dbReference>
<dbReference type="EMBL" id="MU858289">
    <property type="protein sequence ID" value="KAK4207533.1"/>
    <property type="molecule type" value="Genomic_DNA"/>
</dbReference>
<evidence type="ECO:0000313" key="3">
    <source>
        <dbReference type="Proteomes" id="UP001301769"/>
    </source>
</evidence>
<reference evidence="2" key="1">
    <citation type="journal article" date="2023" name="Mol. Phylogenet. Evol.">
        <title>Genome-scale phylogeny and comparative genomics of the fungal order Sordariales.</title>
        <authorList>
            <person name="Hensen N."/>
            <person name="Bonometti L."/>
            <person name="Westerberg I."/>
            <person name="Brannstrom I.O."/>
            <person name="Guillou S."/>
            <person name="Cros-Aarteil S."/>
            <person name="Calhoun S."/>
            <person name="Haridas S."/>
            <person name="Kuo A."/>
            <person name="Mondo S."/>
            <person name="Pangilinan J."/>
            <person name="Riley R."/>
            <person name="LaButti K."/>
            <person name="Andreopoulos B."/>
            <person name="Lipzen A."/>
            <person name="Chen C."/>
            <person name="Yan M."/>
            <person name="Daum C."/>
            <person name="Ng V."/>
            <person name="Clum A."/>
            <person name="Steindorff A."/>
            <person name="Ohm R.A."/>
            <person name="Martin F."/>
            <person name="Silar P."/>
            <person name="Natvig D.O."/>
            <person name="Lalanne C."/>
            <person name="Gautier V."/>
            <person name="Ament-Velasquez S.L."/>
            <person name="Kruys A."/>
            <person name="Hutchinson M.I."/>
            <person name="Powell A.J."/>
            <person name="Barry K."/>
            <person name="Miller A.N."/>
            <person name="Grigoriev I.V."/>
            <person name="Debuchy R."/>
            <person name="Gladieux P."/>
            <person name="Hiltunen Thoren M."/>
            <person name="Johannesson H."/>
        </authorList>
    </citation>
    <scope>NUCLEOTIDE SEQUENCE</scope>
    <source>
        <strain evidence="2">PSN293</strain>
    </source>
</reference>
<dbReference type="SUPFAM" id="SSF55729">
    <property type="entry name" value="Acyl-CoA N-acyltransferases (Nat)"/>
    <property type="match status" value="1"/>
</dbReference>
<gene>
    <name evidence="2" type="ORF">QBC37DRAFT_433327</name>
</gene>
<organism evidence="2 3">
    <name type="scientific">Rhypophila decipiens</name>
    <dbReference type="NCBI Taxonomy" id="261697"/>
    <lineage>
        <taxon>Eukaryota</taxon>
        <taxon>Fungi</taxon>
        <taxon>Dikarya</taxon>
        <taxon>Ascomycota</taxon>
        <taxon>Pezizomycotina</taxon>
        <taxon>Sordariomycetes</taxon>
        <taxon>Sordariomycetidae</taxon>
        <taxon>Sordariales</taxon>
        <taxon>Naviculisporaceae</taxon>
        <taxon>Rhypophila</taxon>
    </lineage>
</organism>
<comment type="caution">
    <text evidence="2">The sequence shown here is derived from an EMBL/GenBank/DDBJ whole genome shotgun (WGS) entry which is preliminary data.</text>
</comment>
<dbReference type="Proteomes" id="UP001301769">
    <property type="component" value="Unassembled WGS sequence"/>
</dbReference>